<dbReference type="Pfam" id="PF01408">
    <property type="entry name" value="GFO_IDH_MocA"/>
    <property type="match status" value="1"/>
</dbReference>
<gene>
    <name evidence="2" type="ORF">UQ64_27145</name>
</gene>
<feature type="domain" description="Gfo/Idh/MocA-like oxidoreductase N-terminal" evidence="1">
    <location>
        <begin position="6"/>
        <end position="106"/>
    </location>
</feature>
<sequence length="316" mass="36348">MGIIYKIAIIGLGSIGKRHLFNIVKVLEEREISYSIDLIRRDANEEISEDIRAIITEVYTDYSKVPNDYDVIFVTNPTHLHFDTVKSYVSKTKHMFIEKPVFSDPTASVQELMLDSKGIYYVACPLRYTDVIQYVKHEIDLSKVYSVRAICSSYLPHWRAGVDYRNTYSAHMDEGGGVSIDLIHEWDYIVYLFGHPDKVENFRGKVSHLEIDSDDLSVYIAKYKNMMAEVHLDYFGIQTIRELQLFTYEDTIIADIANSRITYLKRNETISFAESRNDYQLKEISIFFDVLEGKTSNPNDIGTAIATLKIAKEGSL</sequence>
<protein>
    <submittedName>
        <fullName evidence="2">Oxidoreductase</fullName>
    </submittedName>
</protein>
<evidence type="ECO:0000259" key="1">
    <source>
        <dbReference type="Pfam" id="PF01408"/>
    </source>
</evidence>
<dbReference type="InterPro" id="IPR036291">
    <property type="entry name" value="NAD(P)-bd_dom_sf"/>
</dbReference>
<dbReference type="InterPro" id="IPR051450">
    <property type="entry name" value="Gfo/Idh/MocA_Oxidoreductases"/>
</dbReference>
<reference evidence="2 3" key="1">
    <citation type="journal article" date="2015" name="Int. Biodeterior. Biodegradation">
        <title>Physiological and genetic screening methods for the isolation of methyl tert-butyl ether-degrading bacteria for bioremediation purposes.</title>
        <authorList>
            <person name="Guisado I.M."/>
            <person name="Purswani J."/>
            <person name="Gonzalez Lopez J."/>
            <person name="Pozo C."/>
        </authorList>
    </citation>
    <scope>NUCLEOTIDE SEQUENCE [LARGE SCALE GENOMIC DNA]</scope>
    <source>
        <strain evidence="2 3">SH7</strain>
    </source>
</reference>
<dbReference type="SUPFAM" id="SSF51735">
    <property type="entry name" value="NAD(P)-binding Rossmann-fold domains"/>
    <property type="match status" value="1"/>
</dbReference>
<dbReference type="SUPFAM" id="SSF55347">
    <property type="entry name" value="Glyceraldehyde-3-phosphate dehydrogenase-like, C-terminal domain"/>
    <property type="match status" value="1"/>
</dbReference>
<comment type="caution">
    <text evidence="2">The sequence shown here is derived from an EMBL/GenBank/DDBJ whole genome shotgun (WGS) entry which is preliminary data.</text>
</comment>
<proteinExistence type="predicted"/>
<dbReference type="AlphaFoldDB" id="A0A0W1ARF8"/>
<accession>A0A0W1ARF8</accession>
<dbReference type="RefSeq" id="WP_060625944.1">
    <property type="nucleotide sequence ID" value="NZ_LCZJ02000037.1"/>
</dbReference>
<dbReference type="Gene3D" id="3.30.360.10">
    <property type="entry name" value="Dihydrodipicolinate Reductase, domain 2"/>
    <property type="match status" value="1"/>
</dbReference>
<dbReference type="PANTHER" id="PTHR43377:SF1">
    <property type="entry name" value="BILIVERDIN REDUCTASE A"/>
    <property type="match status" value="1"/>
</dbReference>
<evidence type="ECO:0000313" key="2">
    <source>
        <dbReference type="EMBL" id="KTD83854.1"/>
    </source>
</evidence>
<dbReference type="PANTHER" id="PTHR43377">
    <property type="entry name" value="BILIVERDIN REDUCTASE A"/>
    <property type="match status" value="1"/>
</dbReference>
<dbReference type="EMBL" id="LCZJ02000037">
    <property type="protein sequence ID" value="KTD83854.1"/>
    <property type="molecule type" value="Genomic_DNA"/>
</dbReference>
<organism evidence="2 3">
    <name type="scientific">Paenibacillus etheri</name>
    <dbReference type="NCBI Taxonomy" id="1306852"/>
    <lineage>
        <taxon>Bacteria</taxon>
        <taxon>Bacillati</taxon>
        <taxon>Bacillota</taxon>
        <taxon>Bacilli</taxon>
        <taxon>Bacillales</taxon>
        <taxon>Paenibacillaceae</taxon>
        <taxon>Paenibacillus</taxon>
    </lineage>
</organism>
<keyword evidence="3" id="KW-1185">Reference proteome</keyword>
<name>A0A0W1ARF8_9BACL</name>
<dbReference type="InterPro" id="IPR000683">
    <property type="entry name" value="Gfo/Idh/MocA-like_OxRdtase_N"/>
</dbReference>
<dbReference type="OrthoDB" id="9815825at2"/>
<dbReference type="GO" id="GO:0000166">
    <property type="term" value="F:nucleotide binding"/>
    <property type="evidence" value="ECO:0007669"/>
    <property type="project" value="InterPro"/>
</dbReference>
<dbReference type="Proteomes" id="UP000054709">
    <property type="component" value="Unassembled WGS sequence"/>
</dbReference>
<evidence type="ECO:0000313" key="3">
    <source>
        <dbReference type="Proteomes" id="UP000054709"/>
    </source>
</evidence>
<dbReference type="Gene3D" id="3.40.50.720">
    <property type="entry name" value="NAD(P)-binding Rossmann-like Domain"/>
    <property type="match status" value="1"/>
</dbReference>